<name>A0ABZ1UG25_9BURK</name>
<gene>
    <name evidence="16" type="ORF">E7V67_018420</name>
</gene>
<feature type="domain" description="Methyl-accepting transducer" evidence="14">
    <location>
        <begin position="269"/>
        <end position="498"/>
    </location>
</feature>
<evidence type="ECO:0000259" key="15">
    <source>
        <dbReference type="PROSITE" id="PS50885"/>
    </source>
</evidence>
<feature type="transmembrane region" description="Helical" evidence="13">
    <location>
        <begin position="12"/>
        <end position="33"/>
    </location>
</feature>
<comment type="similarity">
    <text evidence="10">Belongs to the methyl-accepting chemotaxis (MCP) protein family.</text>
</comment>
<dbReference type="InterPro" id="IPR035440">
    <property type="entry name" value="4HB_MCP_dom_sf"/>
</dbReference>
<dbReference type="Pfam" id="PF02203">
    <property type="entry name" value="TarH"/>
    <property type="match status" value="1"/>
</dbReference>
<evidence type="ECO:0000256" key="7">
    <source>
        <dbReference type="ARBA" id="ARBA00022989"/>
    </source>
</evidence>
<keyword evidence="7 13" id="KW-1133">Transmembrane helix</keyword>
<keyword evidence="3" id="KW-0488">Methylation</keyword>
<organism evidence="16 17">
    <name type="scientific">[Empedobacter] haloabium</name>
    <dbReference type="NCBI Taxonomy" id="592317"/>
    <lineage>
        <taxon>Bacteria</taxon>
        <taxon>Pseudomonadati</taxon>
        <taxon>Pseudomonadota</taxon>
        <taxon>Betaproteobacteria</taxon>
        <taxon>Burkholderiales</taxon>
        <taxon>Oxalobacteraceae</taxon>
        <taxon>Telluria group</taxon>
        <taxon>Telluria group incertae sedis</taxon>
    </lineage>
</organism>
<evidence type="ECO:0000256" key="11">
    <source>
        <dbReference type="PROSITE-ProRule" id="PRU00284"/>
    </source>
</evidence>
<dbReference type="SUPFAM" id="SSF47170">
    <property type="entry name" value="Aspartate receptor, ligand-binding domain"/>
    <property type="match status" value="1"/>
</dbReference>
<evidence type="ECO:0000256" key="8">
    <source>
        <dbReference type="ARBA" id="ARBA00023136"/>
    </source>
</evidence>
<dbReference type="PROSITE" id="PS50885">
    <property type="entry name" value="HAMP"/>
    <property type="match status" value="1"/>
</dbReference>
<evidence type="ECO:0000256" key="9">
    <source>
        <dbReference type="ARBA" id="ARBA00023224"/>
    </source>
</evidence>
<dbReference type="PANTHER" id="PTHR43531">
    <property type="entry name" value="PROTEIN ICFG"/>
    <property type="match status" value="1"/>
</dbReference>
<dbReference type="InterPro" id="IPR004089">
    <property type="entry name" value="MCPsignal_dom"/>
</dbReference>
<keyword evidence="4" id="KW-0145">Chemotaxis</keyword>
<evidence type="ECO:0000256" key="10">
    <source>
        <dbReference type="ARBA" id="ARBA00029447"/>
    </source>
</evidence>
<keyword evidence="2" id="KW-1003">Cell membrane</keyword>
<keyword evidence="8 13" id="KW-0472">Membrane</keyword>
<keyword evidence="6 13" id="KW-0812">Transmembrane</keyword>
<feature type="transmembrane region" description="Helical" evidence="13">
    <location>
        <begin position="191"/>
        <end position="211"/>
    </location>
</feature>
<evidence type="ECO:0000256" key="1">
    <source>
        <dbReference type="ARBA" id="ARBA00004429"/>
    </source>
</evidence>
<evidence type="ECO:0000256" key="5">
    <source>
        <dbReference type="ARBA" id="ARBA00022519"/>
    </source>
</evidence>
<dbReference type="Proteomes" id="UP000321323">
    <property type="component" value="Chromosome"/>
</dbReference>
<evidence type="ECO:0000259" key="14">
    <source>
        <dbReference type="PROSITE" id="PS50111"/>
    </source>
</evidence>
<sequence length="536" mass="56254">MLSRLSIRTRLLATMAILGLLIVLTGAVGLYGIRSVNASLEDTYSDQLASSMAIAEAKNHLSRARLVQDRGVFHPDSPDLEKVLTRSDEFLQKSDAAWQRYLALPQGPAEQALADVVSQARKALVEQGLRPMAAALRANDAARIDQLAMKDMQKLYTAFSDSSDKLDAYQLEASRREFEASQAMYGTVQTLAIAAIAGGLLLIVAASVVLVRAIMRPLGEALGHFDAMSAGDLARSIDTSRHDEMGTLLKGLDAMQRQLAVTVHAVRSGSGAIAVASAEIADGNLDLSRRTEQQAASLEETASSLEELTATVRQNADNARQANQMVGSASSVARQGGQLVAQVVDTMGTITDSSRKIVDIIAVIDGIAFQTNILALNAAVEAARAGEQGRGFAVVASEVRNLAQRSAAAAKEIKALIDSSVANVDAGSALVDQAGATMTQIVTSVAQVADIMTEIMSASSEQSAGIDLIHNAVVQMDQVTQQNAALVEEAAAAAGALQEQAAALEQTVGVFRLERGAADAQRRTVPASGARLALQG</sequence>
<dbReference type="InterPro" id="IPR004090">
    <property type="entry name" value="Chemotax_Me-accpt_rcpt"/>
</dbReference>
<evidence type="ECO:0000256" key="2">
    <source>
        <dbReference type="ARBA" id="ARBA00022475"/>
    </source>
</evidence>
<dbReference type="Pfam" id="PF00015">
    <property type="entry name" value="MCPsignal"/>
    <property type="match status" value="1"/>
</dbReference>
<evidence type="ECO:0000313" key="16">
    <source>
        <dbReference type="EMBL" id="WUR11666.1"/>
    </source>
</evidence>
<dbReference type="PANTHER" id="PTHR43531:SF14">
    <property type="entry name" value="METHYL-ACCEPTING CHEMOTAXIS PROTEIN I-RELATED"/>
    <property type="match status" value="1"/>
</dbReference>
<evidence type="ECO:0000256" key="12">
    <source>
        <dbReference type="SAM" id="Coils"/>
    </source>
</evidence>
<feature type="coiled-coil region" evidence="12">
    <location>
        <begin position="288"/>
        <end position="325"/>
    </location>
</feature>
<dbReference type="CDD" id="cd06225">
    <property type="entry name" value="HAMP"/>
    <property type="match status" value="1"/>
</dbReference>
<dbReference type="PRINTS" id="PR00260">
    <property type="entry name" value="CHEMTRNSDUCR"/>
</dbReference>
<keyword evidence="17" id="KW-1185">Reference proteome</keyword>
<dbReference type="SMART" id="SM00283">
    <property type="entry name" value="MA"/>
    <property type="match status" value="1"/>
</dbReference>
<dbReference type="SUPFAM" id="SSF58104">
    <property type="entry name" value="Methyl-accepting chemotaxis protein (MCP) signaling domain"/>
    <property type="match status" value="1"/>
</dbReference>
<dbReference type="CDD" id="cd11386">
    <property type="entry name" value="MCP_signal"/>
    <property type="match status" value="1"/>
</dbReference>
<evidence type="ECO:0000256" key="3">
    <source>
        <dbReference type="ARBA" id="ARBA00022481"/>
    </source>
</evidence>
<dbReference type="Gene3D" id="1.20.120.30">
    <property type="entry name" value="Aspartate receptor, ligand-binding domain"/>
    <property type="match status" value="1"/>
</dbReference>
<keyword evidence="12" id="KW-0175">Coiled coil</keyword>
<evidence type="ECO:0000256" key="4">
    <source>
        <dbReference type="ARBA" id="ARBA00022500"/>
    </source>
</evidence>
<accession>A0ABZ1UG25</accession>
<dbReference type="SMART" id="SM00304">
    <property type="entry name" value="HAMP"/>
    <property type="match status" value="1"/>
</dbReference>
<dbReference type="InterPro" id="IPR003660">
    <property type="entry name" value="HAMP_dom"/>
</dbReference>
<feature type="domain" description="HAMP" evidence="15">
    <location>
        <begin position="212"/>
        <end position="264"/>
    </location>
</feature>
<protein>
    <submittedName>
        <fullName evidence="16">Methyl-accepting chemotaxis protein</fullName>
    </submittedName>
</protein>
<evidence type="ECO:0000256" key="13">
    <source>
        <dbReference type="SAM" id="Phobius"/>
    </source>
</evidence>
<reference evidence="16 17" key="1">
    <citation type="journal article" date="2019" name="Int. J. Syst. Evol. Microbiol.">
        <title>The Draft Whole-Genome Sequence of the Antibiotic Producer Empedobacter haloabium ATCC 31962 Provides Indications for Its Taxonomic Reclassification.</title>
        <authorList>
            <person name="Miess H."/>
            <person name="Arlt P."/>
            <person name="Apel A.K."/>
            <person name="Weber T."/>
            <person name="Nieselt K."/>
            <person name="Hanssen F."/>
            <person name="Czemmel S."/>
            <person name="Nahnsen S."/>
            <person name="Gross H."/>
        </authorList>
    </citation>
    <scope>NUCLEOTIDE SEQUENCE [LARGE SCALE GENOMIC DNA]</scope>
    <source>
        <strain evidence="16 17">ATCC 31962</strain>
    </source>
</reference>
<keyword evidence="9 11" id="KW-0807">Transducer</keyword>
<dbReference type="EMBL" id="CP136508">
    <property type="protein sequence ID" value="WUR11666.1"/>
    <property type="molecule type" value="Genomic_DNA"/>
</dbReference>
<dbReference type="PROSITE" id="PS50111">
    <property type="entry name" value="CHEMOTAXIS_TRANSDUC_2"/>
    <property type="match status" value="1"/>
</dbReference>
<proteinExistence type="inferred from homology"/>
<keyword evidence="5" id="KW-0997">Cell inner membrane</keyword>
<dbReference type="InterPro" id="IPR003122">
    <property type="entry name" value="Tar_rcpt_lig-bd"/>
</dbReference>
<comment type="subcellular location">
    <subcellularLocation>
        <location evidence="1">Cell inner membrane</location>
        <topology evidence="1">Multi-pass membrane protein</topology>
    </subcellularLocation>
</comment>
<dbReference type="Gene3D" id="1.10.287.950">
    <property type="entry name" value="Methyl-accepting chemotaxis protein"/>
    <property type="match status" value="1"/>
</dbReference>
<dbReference type="Pfam" id="PF00672">
    <property type="entry name" value="HAMP"/>
    <property type="match status" value="1"/>
</dbReference>
<evidence type="ECO:0000256" key="6">
    <source>
        <dbReference type="ARBA" id="ARBA00022692"/>
    </source>
</evidence>
<evidence type="ECO:0000313" key="17">
    <source>
        <dbReference type="Proteomes" id="UP000321323"/>
    </source>
</evidence>
<dbReference type="InterPro" id="IPR051310">
    <property type="entry name" value="MCP_chemotaxis"/>
</dbReference>